<evidence type="ECO:0000313" key="9">
    <source>
        <dbReference type="EMBL" id="EFM02051.1"/>
    </source>
</evidence>
<dbReference type="GO" id="GO:0015288">
    <property type="term" value="F:porin activity"/>
    <property type="evidence" value="ECO:0007669"/>
    <property type="project" value="TreeGrafter"/>
</dbReference>
<dbReference type="BioCyc" id="PMAR862515-HMP:GMOO-1056-MONOMER"/>
<dbReference type="HOGENOM" id="CLU_012817_11_0_10"/>
<keyword evidence="8" id="KW-0732">Signal</keyword>
<dbReference type="RefSeq" id="WP_006948983.1">
    <property type="nucleotide sequence ID" value="NZ_GL397214.1"/>
</dbReference>
<evidence type="ECO:0000256" key="1">
    <source>
        <dbReference type="ARBA" id="ARBA00004442"/>
    </source>
</evidence>
<gene>
    <name evidence="9" type="ORF">HMPREF0658_1039</name>
</gene>
<dbReference type="GO" id="GO:0009279">
    <property type="term" value="C:cell outer membrane"/>
    <property type="evidence" value="ECO:0007669"/>
    <property type="project" value="UniProtKB-SubCell"/>
</dbReference>
<keyword evidence="3" id="KW-0813">Transport</keyword>
<dbReference type="InterPro" id="IPR003423">
    <property type="entry name" value="OMP_efflux"/>
</dbReference>
<proteinExistence type="inferred from homology"/>
<keyword evidence="7" id="KW-0998">Cell outer membrane</keyword>
<evidence type="ECO:0000256" key="4">
    <source>
        <dbReference type="ARBA" id="ARBA00022452"/>
    </source>
</evidence>
<evidence type="ECO:0000313" key="10">
    <source>
        <dbReference type="Proteomes" id="UP000004394"/>
    </source>
</evidence>
<evidence type="ECO:0000256" key="6">
    <source>
        <dbReference type="ARBA" id="ARBA00023136"/>
    </source>
</evidence>
<keyword evidence="4" id="KW-1134">Transmembrane beta strand</keyword>
<feature type="signal peptide" evidence="8">
    <location>
        <begin position="1"/>
        <end position="26"/>
    </location>
</feature>
<dbReference type="Proteomes" id="UP000004394">
    <property type="component" value="Unassembled WGS sequence"/>
</dbReference>
<keyword evidence="10" id="KW-1185">Reference proteome</keyword>
<name>E0NS88_9BACT</name>
<comment type="similarity">
    <text evidence="2">Belongs to the outer membrane factor (OMF) (TC 1.B.17) family.</text>
</comment>
<dbReference type="PANTHER" id="PTHR30026:SF20">
    <property type="entry name" value="OUTER MEMBRANE PROTEIN TOLC"/>
    <property type="match status" value="1"/>
</dbReference>
<comment type="caution">
    <text evidence="9">The sequence shown here is derived from an EMBL/GenBank/DDBJ whole genome shotgun (WGS) entry which is preliminary data.</text>
</comment>
<dbReference type="GO" id="GO:0015562">
    <property type="term" value="F:efflux transmembrane transporter activity"/>
    <property type="evidence" value="ECO:0007669"/>
    <property type="project" value="InterPro"/>
</dbReference>
<evidence type="ECO:0000256" key="5">
    <source>
        <dbReference type="ARBA" id="ARBA00022692"/>
    </source>
</evidence>
<dbReference type="EMBL" id="AEEI01000034">
    <property type="protein sequence ID" value="EFM02051.1"/>
    <property type="molecule type" value="Genomic_DNA"/>
</dbReference>
<reference evidence="9" key="1">
    <citation type="submission" date="2010-07" db="EMBL/GenBank/DDBJ databases">
        <authorList>
            <person name="Muzny D."/>
            <person name="Qin X."/>
            <person name="Deng J."/>
            <person name="Jiang H."/>
            <person name="Liu Y."/>
            <person name="Qu J."/>
            <person name="Song X.-Z."/>
            <person name="Zhang L."/>
            <person name="Thornton R."/>
            <person name="Coyle M."/>
            <person name="Francisco L."/>
            <person name="Jackson L."/>
            <person name="Javaid M."/>
            <person name="Korchina V."/>
            <person name="Kovar C."/>
            <person name="Mata R."/>
            <person name="Mathew T."/>
            <person name="Ngo R."/>
            <person name="Nguyen L."/>
            <person name="Nguyen N."/>
            <person name="Okwuonu G."/>
            <person name="Ongeri F."/>
            <person name="Pham C."/>
            <person name="Simmons D."/>
            <person name="Wilczek-Boney K."/>
            <person name="Hale W."/>
            <person name="Jakkamsetti A."/>
            <person name="Pham P."/>
            <person name="Ruth R."/>
            <person name="San Lucas F."/>
            <person name="Warren J."/>
            <person name="Zhang J."/>
            <person name="Zhao Z."/>
            <person name="Zhou C."/>
            <person name="Zhu D."/>
            <person name="Lee S."/>
            <person name="Bess C."/>
            <person name="Blankenburg K."/>
            <person name="Forbes L."/>
            <person name="Fu Q."/>
            <person name="Gubbala S."/>
            <person name="Hirani K."/>
            <person name="Jayaseelan J.C."/>
            <person name="Lara F."/>
            <person name="Munidasa M."/>
            <person name="Palculict T."/>
            <person name="Patil S."/>
            <person name="Pu L.-L."/>
            <person name="Saada N."/>
            <person name="Tang L."/>
            <person name="Weissenberger G."/>
            <person name="Zhu Y."/>
            <person name="Hemphill L."/>
            <person name="Shang Y."/>
            <person name="Youmans B."/>
            <person name="Ayvaz T."/>
            <person name="Ross M."/>
            <person name="Santibanez J."/>
            <person name="Aqrawi P."/>
            <person name="Gross S."/>
            <person name="Joshi V."/>
            <person name="Fowler G."/>
            <person name="Nazareth L."/>
            <person name="Reid J."/>
            <person name="Worley K."/>
            <person name="Petrosino J."/>
            <person name="Highlander S."/>
            <person name="Gibbs R."/>
        </authorList>
    </citation>
    <scope>NUCLEOTIDE SEQUENCE [LARGE SCALE GENOMIC DNA]</scope>
    <source>
        <strain evidence="9">DSM 16973</strain>
    </source>
</reference>
<dbReference type="SUPFAM" id="SSF56954">
    <property type="entry name" value="Outer membrane efflux proteins (OEP)"/>
    <property type="match status" value="1"/>
</dbReference>
<dbReference type="Pfam" id="PF02321">
    <property type="entry name" value="OEP"/>
    <property type="match status" value="2"/>
</dbReference>
<dbReference type="AlphaFoldDB" id="E0NS88"/>
<comment type="subcellular location">
    <subcellularLocation>
        <location evidence="1">Cell outer membrane</location>
    </subcellularLocation>
</comment>
<feature type="chain" id="PRO_5003138290" evidence="8">
    <location>
        <begin position="27"/>
        <end position="447"/>
    </location>
</feature>
<dbReference type="STRING" id="862515.HMPREF0658_1039"/>
<evidence type="ECO:0000256" key="7">
    <source>
        <dbReference type="ARBA" id="ARBA00023237"/>
    </source>
</evidence>
<dbReference type="GO" id="GO:1990281">
    <property type="term" value="C:efflux pump complex"/>
    <property type="evidence" value="ECO:0007669"/>
    <property type="project" value="TreeGrafter"/>
</dbReference>
<evidence type="ECO:0000256" key="8">
    <source>
        <dbReference type="SAM" id="SignalP"/>
    </source>
</evidence>
<keyword evidence="5" id="KW-0812">Transmembrane</keyword>
<evidence type="ECO:0000256" key="2">
    <source>
        <dbReference type="ARBA" id="ARBA00007613"/>
    </source>
</evidence>
<dbReference type="Gene3D" id="1.20.1600.10">
    <property type="entry name" value="Outer membrane efflux proteins (OEP)"/>
    <property type="match status" value="1"/>
</dbReference>
<sequence length="447" mass="49971">MKEKRLRQFALLALLCCGMLHCSAQKQWTLEDCIHYALENNIKIKKSSLQKLSTQEDMWQSKAALLPSLNFNTSHNIAYRPWPESGHSTIANGSSVDKVYYNGSYNVNANWTVWNGNRNKNTIKANQLAVQQAALDSATTASTIQEQIAQLYVQILYSAEAINVNRQSLETSKLNEERGQSMFRVGKMSKADVAQLTAQRAQDEYNIVAAESNLRNYKRQLKQLLQITSDEPFEVAIPTTTDEMALQEIPSLNDVYTKALELRPEIKSAQLAIESSNVNIKIAKGQQLPTIGLAAGFVTNTTSINSKSWGTQLKTNFDASAGVTVSVPIFDNRAAKTAINKARLSYQTSLLDLKDKETILYATIENYWLEAVNNQNKLKAAMVSVAGQTESYKLLSEQFRLGLKNIVELMTGKTHLLTAQQNELQSKYLAILNINLLKFYQSGILKN</sequence>
<keyword evidence="6" id="KW-0472">Membrane</keyword>
<dbReference type="eggNOG" id="COG1538">
    <property type="taxonomic scope" value="Bacteria"/>
</dbReference>
<dbReference type="InterPro" id="IPR051906">
    <property type="entry name" value="TolC-like"/>
</dbReference>
<organism evidence="9 10">
    <name type="scientific">Hoylesella marshii DSM 16973 = JCM 13450</name>
    <dbReference type="NCBI Taxonomy" id="862515"/>
    <lineage>
        <taxon>Bacteria</taxon>
        <taxon>Pseudomonadati</taxon>
        <taxon>Bacteroidota</taxon>
        <taxon>Bacteroidia</taxon>
        <taxon>Bacteroidales</taxon>
        <taxon>Prevotellaceae</taxon>
        <taxon>Hoylesella</taxon>
    </lineage>
</organism>
<evidence type="ECO:0000256" key="3">
    <source>
        <dbReference type="ARBA" id="ARBA00022448"/>
    </source>
</evidence>
<accession>E0NS88</accession>
<protein>
    <submittedName>
        <fullName evidence="9">Outer membrane efflux protein</fullName>
    </submittedName>
</protein>
<dbReference type="PANTHER" id="PTHR30026">
    <property type="entry name" value="OUTER MEMBRANE PROTEIN TOLC"/>
    <property type="match status" value="1"/>
</dbReference>